<dbReference type="GeneID" id="10669379"/>
<dbReference type="InterPro" id="IPR027417">
    <property type="entry name" value="P-loop_NTPase"/>
</dbReference>
<keyword evidence="2" id="KW-0418">Kinase</keyword>
<dbReference type="EMBL" id="CP002772">
    <property type="protein sequence ID" value="AEG18880.1"/>
    <property type="molecule type" value="Genomic_DNA"/>
</dbReference>
<gene>
    <name evidence="2" type="ordered locus">MSWAN_1869</name>
</gene>
<protein>
    <submittedName>
        <fullName evidence="2">Thymidylate kinase</fullName>
    </submittedName>
</protein>
<accession>F6D5D9</accession>
<proteinExistence type="predicted"/>
<dbReference type="STRING" id="868131.MSWAN_1869"/>
<sequence>MRFIVLDGPLGSGKATHSKLIRDKYLAKGEKVILRSHPSQDGKYGIKAKNALIKTGPLNKIKAPIYYTLDFIQSAQTYYGGVDTVIFVRYLMNLAYLPMPLAKIMYWIFTAFLPVSEYMFFLDLTPEESMKRMSGQEDQEEMFKMLEDLIKVRGKALELANEWHVINTSGTIEEVQNEIDEIIERLDSRVR</sequence>
<dbReference type="InterPro" id="IPR039430">
    <property type="entry name" value="Thymidylate_kin-like_dom"/>
</dbReference>
<dbReference type="Gene3D" id="3.40.50.300">
    <property type="entry name" value="P-loop containing nucleotide triphosphate hydrolases"/>
    <property type="match status" value="1"/>
</dbReference>
<dbReference type="Proteomes" id="UP000009231">
    <property type="component" value="Chromosome"/>
</dbReference>
<keyword evidence="2" id="KW-0808">Transferase</keyword>
<evidence type="ECO:0000313" key="2">
    <source>
        <dbReference type="EMBL" id="AEG18880.1"/>
    </source>
</evidence>
<dbReference type="RefSeq" id="WP_013826379.1">
    <property type="nucleotide sequence ID" value="NC_015574.1"/>
</dbReference>
<dbReference type="eggNOG" id="arCOG01893">
    <property type="taxonomic scope" value="Archaea"/>
</dbReference>
<reference evidence="2 3" key="1">
    <citation type="journal article" date="2014" name="Int. J. Syst. Evol. Microbiol.">
        <title>Methanobacterium paludis sp. nov. and a novel strain of Methanobacterium lacus isolated from northern peatlands.</title>
        <authorList>
            <person name="Cadillo-Quiroz H."/>
            <person name="Brauer S.L."/>
            <person name="Goodson N."/>
            <person name="Yavitt J.B."/>
            <person name="Zinder S.H."/>
        </authorList>
    </citation>
    <scope>NUCLEOTIDE SEQUENCE [LARGE SCALE GENOMIC DNA]</scope>
    <source>
        <strain evidence="3">DSM 25820 / JCM 18151 / SWAN1</strain>
    </source>
</reference>
<dbReference type="HOGENOM" id="CLU_049131_1_2_2"/>
<evidence type="ECO:0000259" key="1">
    <source>
        <dbReference type="Pfam" id="PF02223"/>
    </source>
</evidence>
<organism evidence="2 3">
    <name type="scientific">Methanobacterium paludis (strain DSM 25820 / JCM 18151 / SWAN1)</name>
    <dbReference type="NCBI Taxonomy" id="868131"/>
    <lineage>
        <taxon>Archaea</taxon>
        <taxon>Methanobacteriati</taxon>
        <taxon>Methanobacteriota</taxon>
        <taxon>Methanomada group</taxon>
        <taxon>Methanobacteria</taxon>
        <taxon>Methanobacteriales</taxon>
        <taxon>Methanobacteriaceae</taxon>
        <taxon>Methanobacterium</taxon>
    </lineage>
</organism>
<feature type="domain" description="Thymidylate kinase-like" evidence="1">
    <location>
        <begin position="7"/>
        <end position="179"/>
    </location>
</feature>
<name>F6D5D9_METPW</name>
<dbReference type="KEGG" id="mew:MSWAN_1869"/>
<dbReference type="Pfam" id="PF02223">
    <property type="entry name" value="Thymidylate_kin"/>
    <property type="match status" value="1"/>
</dbReference>
<dbReference type="AlphaFoldDB" id="F6D5D9"/>
<dbReference type="OrthoDB" id="43083at2157"/>
<dbReference type="SUPFAM" id="SSF52540">
    <property type="entry name" value="P-loop containing nucleoside triphosphate hydrolases"/>
    <property type="match status" value="1"/>
</dbReference>
<evidence type="ECO:0000313" key="3">
    <source>
        <dbReference type="Proteomes" id="UP000009231"/>
    </source>
</evidence>
<keyword evidence="3" id="KW-1185">Reference proteome</keyword>
<dbReference type="GO" id="GO:0016301">
    <property type="term" value="F:kinase activity"/>
    <property type="evidence" value="ECO:0007669"/>
    <property type="project" value="UniProtKB-KW"/>
</dbReference>